<dbReference type="GO" id="GO:0000166">
    <property type="term" value="F:nucleotide binding"/>
    <property type="evidence" value="ECO:0007669"/>
    <property type="project" value="UniProtKB-KW"/>
</dbReference>
<keyword evidence="7" id="KW-1185">Reference proteome</keyword>
<organism evidence="6 7">
    <name type="scientific">Ficus carica</name>
    <name type="common">Common fig</name>
    <dbReference type="NCBI Taxonomy" id="3494"/>
    <lineage>
        <taxon>Eukaryota</taxon>
        <taxon>Viridiplantae</taxon>
        <taxon>Streptophyta</taxon>
        <taxon>Embryophyta</taxon>
        <taxon>Tracheophyta</taxon>
        <taxon>Spermatophyta</taxon>
        <taxon>Magnoliopsida</taxon>
        <taxon>eudicotyledons</taxon>
        <taxon>Gunneridae</taxon>
        <taxon>Pentapetalae</taxon>
        <taxon>rosids</taxon>
        <taxon>fabids</taxon>
        <taxon>Rosales</taxon>
        <taxon>Moraceae</taxon>
        <taxon>Ficeae</taxon>
        <taxon>Ficus</taxon>
    </lineage>
</organism>
<keyword evidence="3" id="KW-0611">Plant defense</keyword>
<feature type="compositionally biased region" description="Polar residues" evidence="4">
    <location>
        <begin position="24"/>
        <end position="36"/>
    </location>
</feature>
<keyword evidence="2" id="KW-0547">Nucleotide-binding</keyword>
<evidence type="ECO:0000256" key="1">
    <source>
        <dbReference type="ARBA" id="ARBA00022737"/>
    </source>
</evidence>
<dbReference type="Pfam" id="PF18052">
    <property type="entry name" value="Rx_N"/>
    <property type="match status" value="1"/>
</dbReference>
<evidence type="ECO:0000256" key="2">
    <source>
        <dbReference type="ARBA" id="ARBA00022741"/>
    </source>
</evidence>
<dbReference type="GO" id="GO:0006952">
    <property type="term" value="P:defense response"/>
    <property type="evidence" value="ECO:0007669"/>
    <property type="project" value="UniProtKB-KW"/>
</dbReference>
<dbReference type="Gene3D" id="1.20.5.4130">
    <property type="match status" value="1"/>
</dbReference>
<comment type="caution">
    <text evidence="6">The sequence shown here is derived from an EMBL/GenBank/DDBJ whole genome shotgun (WGS) entry which is preliminary data.</text>
</comment>
<protein>
    <recommendedName>
        <fullName evidence="5">Disease resistance N-terminal domain-containing protein</fullName>
    </recommendedName>
</protein>
<reference evidence="6" key="1">
    <citation type="submission" date="2023-07" db="EMBL/GenBank/DDBJ databases">
        <title>draft genome sequence of fig (Ficus carica).</title>
        <authorList>
            <person name="Takahashi T."/>
            <person name="Nishimura K."/>
        </authorList>
    </citation>
    <scope>NUCLEOTIDE SEQUENCE</scope>
</reference>
<dbReference type="Proteomes" id="UP001187192">
    <property type="component" value="Unassembled WGS sequence"/>
</dbReference>
<evidence type="ECO:0000256" key="4">
    <source>
        <dbReference type="SAM" id="MobiDB-lite"/>
    </source>
</evidence>
<gene>
    <name evidence="6" type="ORF">TIFTF001_030066</name>
</gene>
<keyword evidence="1" id="KW-0677">Repeat</keyword>
<dbReference type="EMBL" id="BTGU01000104">
    <property type="protein sequence ID" value="GMN60975.1"/>
    <property type="molecule type" value="Genomic_DNA"/>
</dbReference>
<sequence length="194" mass="22244">MLEKRRRELRLMLRPKCDSFSFEAQVSKKTQETHPLQDSPAAPTRRALHKNSTTEEIPEANLPPLLSGKLLYVRKQVQNSRQREMYSKDQERNKRLKIVLNSVSAVIDVAEQKQMKSRRVETWLDELQKAVFDAEDLLDRIESHAFQLKLGSCFVPATARPMTFDRKPPESFTAAPIPPMLATADHPPLAGIWV</sequence>
<feature type="region of interest" description="Disordered" evidence="4">
    <location>
        <begin position="24"/>
        <end position="60"/>
    </location>
</feature>
<evidence type="ECO:0000313" key="6">
    <source>
        <dbReference type="EMBL" id="GMN60975.1"/>
    </source>
</evidence>
<evidence type="ECO:0000313" key="7">
    <source>
        <dbReference type="Proteomes" id="UP001187192"/>
    </source>
</evidence>
<evidence type="ECO:0000259" key="5">
    <source>
        <dbReference type="Pfam" id="PF18052"/>
    </source>
</evidence>
<proteinExistence type="predicted"/>
<feature type="domain" description="Disease resistance N-terminal" evidence="5">
    <location>
        <begin position="88"/>
        <end position="149"/>
    </location>
</feature>
<accession>A0AA88DSQ7</accession>
<dbReference type="AlphaFoldDB" id="A0AA88DSQ7"/>
<dbReference type="InterPro" id="IPR041118">
    <property type="entry name" value="Rx_N"/>
</dbReference>
<evidence type="ECO:0000256" key="3">
    <source>
        <dbReference type="ARBA" id="ARBA00022821"/>
    </source>
</evidence>
<name>A0AA88DSQ7_FICCA</name>